<dbReference type="EMBL" id="FMWL01000003">
    <property type="protein sequence ID" value="SCZ77925.1"/>
    <property type="molecule type" value="Genomic_DNA"/>
</dbReference>
<dbReference type="PANTHER" id="PTHR32322:SF9">
    <property type="entry name" value="AMINO-ACID METABOLITE EFFLUX PUMP-RELATED"/>
    <property type="match status" value="1"/>
</dbReference>
<dbReference type="InterPro" id="IPR000620">
    <property type="entry name" value="EamA_dom"/>
</dbReference>
<evidence type="ECO:0000313" key="8">
    <source>
        <dbReference type="EMBL" id="SCZ77925.1"/>
    </source>
</evidence>
<evidence type="ECO:0000259" key="7">
    <source>
        <dbReference type="Pfam" id="PF00892"/>
    </source>
</evidence>
<evidence type="ECO:0000256" key="5">
    <source>
        <dbReference type="ARBA" id="ARBA00023136"/>
    </source>
</evidence>
<gene>
    <name evidence="8" type="ORF">SAMN03080599_01013</name>
</gene>
<comment type="subcellular location">
    <subcellularLocation>
        <location evidence="1">Membrane</location>
        <topology evidence="1">Multi-pass membrane protein</topology>
    </subcellularLocation>
</comment>
<dbReference type="Pfam" id="PF00892">
    <property type="entry name" value="EamA"/>
    <property type="match status" value="2"/>
</dbReference>
<proteinExistence type="inferred from homology"/>
<reference evidence="8 9" key="1">
    <citation type="submission" date="2016-10" db="EMBL/GenBank/DDBJ databases">
        <authorList>
            <person name="de Groot N.N."/>
        </authorList>
    </citation>
    <scope>NUCLEOTIDE SEQUENCE [LARGE SCALE GENOMIC DNA]</scope>
    <source>
        <strain evidence="8 9">DSM 2784</strain>
    </source>
</reference>
<accession>A0A1G5RUU8</accession>
<feature type="transmembrane region" description="Helical" evidence="6">
    <location>
        <begin position="64"/>
        <end position="86"/>
    </location>
</feature>
<keyword evidence="5 6" id="KW-0472">Membrane</keyword>
<evidence type="ECO:0000256" key="4">
    <source>
        <dbReference type="ARBA" id="ARBA00022989"/>
    </source>
</evidence>
<keyword evidence="4 6" id="KW-1133">Transmembrane helix</keyword>
<dbReference type="Proteomes" id="UP000199208">
    <property type="component" value="Unassembled WGS sequence"/>
</dbReference>
<feature type="transmembrane region" description="Helical" evidence="6">
    <location>
        <begin position="226"/>
        <end position="244"/>
    </location>
</feature>
<feature type="transmembrane region" description="Helical" evidence="6">
    <location>
        <begin position="281"/>
        <end position="301"/>
    </location>
</feature>
<feature type="domain" description="EamA" evidence="7">
    <location>
        <begin position="13"/>
        <end position="137"/>
    </location>
</feature>
<dbReference type="SUPFAM" id="SSF103481">
    <property type="entry name" value="Multidrug resistance efflux transporter EmrE"/>
    <property type="match status" value="2"/>
</dbReference>
<dbReference type="InterPro" id="IPR037185">
    <property type="entry name" value="EmrE-like"/>
</dbReference>
<comment type="similarity">
    <text evidence="2">Belongs to the EamA transporter family.</text>
</comment>
<dbReference type="GO" id="GO:0016020">
    <property type="term" value="C:membrane"/>
    <property type="evidence" value="ECO:0007669"/>
    <property type="project" value="UniProtKB-SubCell"/>
</dbReference>
<feature type="transmembrane region" description="Helical" evidence="6">
    <location>
        <begin position="12"/>
        <end position="33"/>
    </location>
</feature>
<dbReference type="InterPro" id="IPR050638">
    <property type="entry name" value="AA-Vitamin_Transporters"/>
</dbReference>
<feature type="domain" description="EamA" evidence="7">
    <location>
        <begin position="152"/>
        <end position="298"/>
    </location>
</feature>
<sequence>MKAGEAMSKRDSFLALLLVIVWGANFTVIKLGLSGVPSLVLAASRFFIVSATAIFFVRKPQISWKYIVIYGLTLGVGQFGLLFYAIEIGMPAGVASVVLQTQPFFTYLLAAVFLKEAFKRQQVVGLAIMAVGLLLLSGIYGSGDLALVPVGALIMTLFAAFFWSVSNIVIRFANKEAERQGKKLDMLGLVVWSSLVPPIPLMLLALNVNSPQEILMALTNLKLISVFSAFYLAFLATLFGYGVWTMLFDKYPTGKVAPLSLLVPVTGLLSARLVLGEQLTPTQWLGCAIILAGLLISNFGIPGLKTAKA</sequence>
<evidence type="ECO:0000256" key="2">
    <source>
        <dbReference type="ARBA" id="ARBA00007362"/>
    </source>
</evidence>
<feature type="transmembrane region" description="Helical" evidence="6">
    <location>
        <begin position="92"/>
        <end position="114"/>
    </location>
</feature>
<dbReference type="PANTHER" id="PTHR32322">
    <property type="entry name" value="INNER MEMBRANE TRANSPORTER"/>
    <property type="match status" value="1"/>
</dbReference>
<feature type="transmembrane region" description="Helical" evidence="6">
    <location>
        <begin position="39"/>
        <end position="57"/>
    </location>
</feature>
<feature type="transmembrane region" description="Helical" evidence="6">
    <location>
        <begin position="186"/>
        <end position="206"/>
    </location>
</feature>
<dbReference type="Gene3D" id="1.10.3730.20">
    <property type="match status" value="2"/>
</dbReference>
<keyword evidence="3 6" id="KW-0812">Transmembrane</keyword>
<evidence type="ECO:0000256" key="3">
    <source>
        <dbReference type="ARBA" id="ARBA00022692"/>
    </source>
</evidence>
<protein>
    <submittedName>
        <fullName evidence="8">O-acetylserine/cysteine efflux transporter</fullName>
    </submittedName>
</protein>
<organism evidence="8 9">
    <name type="scientific">Acidaminobacter hydrogenoformans DSM 2784</name>
    <dbReference type="NCBI Taxonomy" id="1120920"/>
    <lineage>
        <taxon>Bacteria</taxon>
        <taxon>Bacillati</taxon>
        <taxon>Bacillota</taxon>
        <taxon>Clostridia</taxon>
        <taxon>Peptostreptococcales</taxon>
        <taxon>Acidaminobacteraceae</taxon>
        <taxon>Acidaminobacter</taxon>
    </lineage>
</organism>
<feature type="transmembrane region" description="Helical" evidence="6">
    <location>
        <begin position="256"/>
        <end position="275"/>
    </location>
</feature>
<feature type="transmembrane region" description="Helical" evidence="6">
    <location>
        <begin position="123"/>
        <end position="140"/>
    </location>
</feature>
<dbReference type="AlphaFoldDB" id="A0A1G5RUU8"/>
<evidence type="ECO:0000256" key="1">
    <source>
        <dbReference type="ARBA" id="ARBA00004141"/>
    </source>
</evidence>
<name>A0A1G5RUU8_9FIRM</name>
<feature type="transmembrane region" description="Helical" evidence="6">
    <location>
        <begin position="146"/>
        <end position="165"/>
    </location>
</feature>
<keyword evidence="9" id="KW-1185">Reference proteome</keyword>
<evidence type="ECO:0000313" key="9">
    <source>
        <dbReference type="Proteomes" id="UP000199208"/>
    </source>
</evidence>
<evidence type="ECO:0000256" key="6">
    <source>
        <dbReference type="SAM" id="Phobius"/>
    </source>
</evidence>